<dbReference type="AlphaFoldDB" id="U2HAE0"/>
<feature type="transmembrane region" description="Helical" evidence="5">
    <location>
        <begin position="114"/>
        <end position="132"/>
    </location>
</feature>
<comment type="subcellular location">
    <subcellularLocation>
        <location evidence="1">Membrane</location>
        <topology evidence="1">Multi-pass membrane protein</topology>
    </subcellularLocation>
</comment>
<reference evidence="7 8" key="1">
    <citation type="journal article" date="2013" name="Genome Announc.">
        <title>The Draft Genome Sequence of Sphingomonas paucimobilis Strain HER1398 (Proteobacteria), Host to the Giant PAU Phage, Indicates That It Is a Member of the Genus Sphingobacterium (Bacteroidetes).</title>
        <authorList>
            <person name="White R.A.III."/>
            <person name="Suttle C.A."/>
        </authorList>
    </citation>
    <scope>NUCLEOTIDE SEQUENCE [LARGE SCALE GENOMIC DNA]</scope>
    <source>
        <strain evidence="7 8">HER1398</strain>
    </source>
</reference>
<evidence type="ECO:0000259" key="6">
    <source>
        <dbReference type="Pfam" id="PF04138"/>
    </source>
</evidence>
<keyword evidence="4 5" id="KW-0472">Membrane</keyword>
<dbReference type="EMBL" id="ATDL01000015">
    <property type="protein sequence ID" value="ERJ58706.1"/>
    <property type="molecule type" value="Genomic_DNA"/>
</dbReference>
<feature type="transmembrane region" description="Helical" evidence="5">
    <location>
        <begin position="82"/>
        <end position="102"/>
    </location>
</feature>
<evidence type="ECO:0000256" key="2">
    <source>
        <dbReference type="ARBA" id="ARBA00022692"/>
    </source>
</evidence>
<protein>
    <recommendedName>
        <fullName evidence="6">GtrA/DPMS transmembrane domain-containing protein</fullName>
    </recommendedName>
</protein>
<evidence type="ECO:0000313" key="8">
    <source>
        <dbReference type="Proteomes" id="UP000016584"/>
    </source>
</evidence>
<name>U2HAE0_9SPHI</name>
<organism evidence="7 8">
    <name type="scientific">Sphingobacterium paucimobilis HER1398</name>
    <dbReference type="NCBI Taxonomy" id="1346330"/>
    <lineage>
        <taxon>Bacteria</taxon>
        <taxon>Pseudomonadati</taxon>
        <taxon>Bacteroidota</taxon>
        <taxon>Sphingobacteriia</taxon>
        <taxon>Sphingobacteriales</taxon>
        <taxon>Sphingobacteriaceae</taxon>
        <taxon>Sphingobacterium</taxon>
    </lineage>
</organism>
<evidence type="ECO:0000256" key="1">
    <source>
        <dbReference type="ARBA" id="ARBA00004141"/>
    </source>
</evidence>
<evidence type="ECO:0000313" key="7">
    <source>
        <dbReference type="EMBL" id="ERJ58706.1"/>
    </source>
</evidence>
<dbReference type="eggNOG" id="COG2246">
    <property type="taxonomic scope" value="Bacteria"/>
</dbReference>
<accession>U2HAE0</accession>
<dbReference type="Proteomes" id="UP000016584">
    <property type="component" value="Unassembled WGS sequence"/>
</dbReference>
<keyword evidence="3 5" id="KW-1133">Transmembrane helix</keyword>
<feature type="transmembrane region" description="Helical" evidence="5">
    <location>
        <begin position="138"/>
        <end position="160"/>
    </location>
</feature>
<dbReference type="RefSeq" id="WP_021070199.1">
    <property type="nucleotide sequence ID" value="NZ_ATDL01000015.1"/>
</dbReference>
<dbReference type="OrthoDB" id="771485at2"/>
<evidence type="ECO:0000256" key="4">
    <source>
        <dbReference type="ARBA" id="ARBA00023136"/>
    </source>
</evidence>
<comment type="caution">
    <text evidence="7">The sequence shown here is derived from an EMBL/GenBank/DDBJ whole genome shotgun (WGS) entry which is preliminary data.</text>
</comment>
<gene>
    <name evidence="7" type="ORF">M472_07990</name>
</gene>
<dbReference type="InterPro" id="IPR007267">
    <property type="entry name" value="GtrA_DPMS_TM"/>
</dbReference>
<evidence type="ECO:0000256" key="5">
    <source>
        <dbReference type="SAM" id="Phobius"/>
    </source>
</evidence>
<feature type="domain" description="GtrA/DPMS transmembrane" evidence="6">
    <location>
        <begin position="38"/>
        <end position="167"/>
    </location>
</feature>
<dbReference type="GO" id="GO:0016020">
    <property type="term" value="C:membrane"/>
    <property type="evidence" value="ECO:0007669"/>
    <property type="project" value="UniProtKB-SubCell"/>
</dbReference>
<feature type="transmembrane region" description="Helical" evidence="5">
    <location>
        <begin position="39"/>
        <end position="62"/>
    </location>
</feature>
<keyword evidence="8" id="KW-1185">Reference proteome</keyword>
<sequence length="176" mass="20840">MRINKKLGKLTAFLNKFISKESTSEEIIKDIISSQKLRYLFFGSCNVVLSWVIYFVCIHFITFKENVVLFERITISPHIFSLLISFVITFFSGFFLNHFLVFRSPDSPDLWRKLGKYLIANMGSLILNYVLLKFFVEVLFFYPTPSQILCTFLVTIYSFLMQKKFTFKNKLVQRHH</sequence>
<dbReference type="STRING" id="1346330.M472_07990"/>
<dbReference type="PATRIC" id="fig|1346330.5.peg.2033"/>
<proteinExistence type="predicted"/>
<evidence type="ECO:0000256" key="3">
    <source>
        <dbReference type="ARBA" id="ARBA00022989"/>
    </source>
</evidence>
<dbReference type="GO" id="GO:0000271">
    <property type="term" value="P:polysaccharide biosynthetic process"/>
    <property type="evidence" value="ECO:0007669"/>
    <property type="project" value="InterPro"/>
</dbReference>
<keyword evidence="2 5" id="KW-0812">Transmembrane</keyword>
<dbReference type="Pfam" id="PF04138">
    <property type="entry name" value="GtrA_DPMS_TM"/>
    <property type="match status" value="1"/>
</dbReference>